<sequence length="52" mass="5512">MTPPPTPAPARVAAADAARTKPPSSQAVVRLRTVRPCEPNHITAQPCTPMPR</sequence>
<reference evidence="2" key="1">
    <citation type="submission" date="2014-09" db="EMBL/GenBank/DDBJ databases">
        <authorList>
            <person name="Magalhaes I.L.F."/>
            <person name="Oliveira U."/>
            <person name="Santos F.R."/>
            <person name="Vidigal T.H.D.A."/>
            <person name="Brescovit A.D."/>
            <person name="Santos A.J."/>
        </authorList>
    </citation>
    <scope>NUCLEOTIDE SEQUENCE</scope>
    <source>
        <tissue evidence="2">Shoot tissue taken approximately 20 cm above the soil surface</tissue>
    </source>
</reference>
<dbReference type="EMBL" id="GBRH01264834">
    <property type="protein sequence ID" value="JAD33061.1"/>
    <property type="molecule type" value="Transcribed_RNA"/>
</dbReference>
<reference evidence="2" key="2">
    <citation type="journal article" date="2015" name="Data Brief">
        <title>Shoot transcriptome of the giant reed, Arundo donax.</title>
        <authorList>
            <person name="Barrero R.A."/>
            <person name="Guerrero F.D."/>
            <person name="Moolhuijzen P."/>
            <person name="Goolsby J.A."/>
            <person name="Tidwell J."/>
            <person name="Bellgard S.E."/>
            <person name="Bellgard M.I."/>
        </authorList>
    </citation>
    <scope>NUCLEOTIDE SEQUENCE</scope>
    <source>
        <tissue evidence="2">Shoot tissue taken approximately 20 cm above the soil surface</tissue>
    </source>
</reference>
<feature type="compositionally biased region" description="Low complexity" evidence="1">
    <location>
        <begin position="9"/>
        <end position="23"/>
    </location>
</feature>
<protein>
    <submittedName>
        <fullName evidence="2">Uncharacterized protein</fullName>
    </submittedName>
</protein>
<dbReference type="AlphaFoldDB" id="A0A0A8Z2M0"/>
<proteinExistence type="predicted"/>
<evidence type="ECO:0000256" key="1">
    <source>
        <dbReference type="SAM" id="MobiDB-lite"/>
    </source>
</evidence>
<feature type="region of interest" description="Disordered" evidence="1">
    <location>
        <begin position="1"/>
        <end position="27"/>
    </location>
</feature>
<name>A0A0A8Z2M0_ARUDO</name>
<evidence type="ECO:0000313" key="2">
    <source>
        <dbReference type="EMBL" id="JAD33061.1"/>
    </source>
</evidence>
<accession>A0A0A8Z2M0</accession>
<organism evidence="2">
    <name type="scientific">Arundo donax</name>
    <name type="common">Giant reed</name>
    <name type="synonym">Donax arundinaceus</name>
    <dbReference type="NCBI Taxonomy" id="35708"/>
    <lineage>
        <taxon>Eukaryota</taxon>
        <taxon>Viridiplantae</taxon>
        <taxon>Streptophyta</taxon>
        <taxon>Embryophyta</taxon>
        <taxon>Tracheophyta</taxon>
        <taxon>Spermatophyta</taxon>
        <taxon>Magnoliopsida</taxon>
        <taxon>Liliopsida</taxon>
        <taxon>Poales</taxon>
        <taxon>Poaceae</taxon>
        <taxon>PACMAD clade</taxon>
        <taxon>Arundinoideae</taxon>
        <taxon>Arundineae</taxon>
        <taxon>Arundo</taxon>
    </lineage>
</organism>